<protein>
    <submittedName>
        <fullName evidence="1">Uncharacterized protein</fullName>
    </submittedName>
</protein>
<organism evidence="1 2">
    <name type="scientific">Candidatus Carbonibacillus altaicus</name>
    <dbReference type="NCBI Taxonomy" id="2163959"/>
    <lineage>
        <taxon>Bacteria</taxon>
        <taxon>Bacillati</taxon>
        <taxon>Bacillota</taxon>
        <taxon>Bacilli</taxon>
        <taxon>Bacillales</taxon>
        <taxon>Candidatus Carbonibacillus</taxon>
    </lineage>
</organism>
<comment type="caution">
    <text evidence="1">The sequence shown here is derived from an EMBL/GenBank/DDBJ whole genome shotgun (WGS) entry which is preliminary data.</text>
</comment>
<dbReference type="EMBL" id="PEBX01000063">
    <property type="protein sequence ID" value="PTQ55882.1"/>
    <property type="molecule type" value="Genomic_DNA"/>
</dbReference>
<proteinExistence type="predicted"/>
<reference evidence="2" key="1">
    <citation type="journal article" date="2018" name="Sci. Rep.">
        <title>Lignite coal burning seam in the remote Altai Mountains harbors a hydrogen-driven thermophilic microbial community.</title>
        <authorList>
            <person name="Kadnikov V.V."/>
            <person name="Mardanov A.V."/>
            <person name="Ivasenko D.A."/>
            <person name="Antsiferov D.V."/>
            <person name="Beletsky A.V."/>
            <person name="Karnachuk O.V."/>
            <person name="Ravin N.V."/>
        </authorList>
    </citation>
    <scope>NUCLEOTIDE SEQUENCE [LARGE SCALE GENOMIC DNA]</scope>
</reference>
<gene>
    <name evidence="1" type="ORF">BSOLF_1228</name>
</gene>
<name>A0A2R6XZQ9_9BACL</name>
<dbReference type="Proteomes" id="UP000244338">
    <property type="component" value="Unassembled WGS sequence"/>
</dbReference>
<sequence>MAASFGLAKTNKKANTAFILKLSSNLYACFEGLVLPTLVDPDFDLEGAYRVLGQIAKQFVQSQLTSEGK</sequence>
<accession>A0A2R6XZQ9</accession>
<evidence type="ECO:0000313" key="2">
    <source>
        <dbReference type="Proteomes" id="UP000244338"/>
    </source>
</evidence>
<dbReference type="AlphaFoldDB" id="A0A2R6XZQ9"/>
<evidence type="ECO:0000313" key="1">
    <source>
        <dbReference type="EMBL" id="PTQ55882.1"/>
    </source>
</evidence>